<evidence type="ECO:0000256" key="1">
    <source>
        <dbReference type="SAM" id="Coils"/>
    </source>
</evidence>
<protein>
    <submittedName>
        <fullName evidence="2">Uncharacterized protein</fullName>
    </submittedName>
</protein>
<keyword evidence="1" id="KW-0175">Coiled coil</keyword>
<accession>A0A085NH88</accession>
<evidence type="ECO:0000313" key="2">
    <source>
        <dbReference type="EMBL" id="KFD68834.1"/>
    </source>
</evidence>
<organism evidence="2">
    <name type="scientific">Trichuris suis</name>
    <name type="common">pig whipworm</name>
    <dbReference type="NCBI Taxonomy" id="68888"/>
    <lineage>
        <taxon>Eukaryota</taxon>
        <taxon>Metazoa</taxon>
        <taxon>Ecdysozoa</taxon>
        <taxon>Nematoda</taxon>
        <taxon>Enoplea</taxon>
        <taxon>Dorylaimia</taxon>
        <taxon>Trichinellida</taxon>
        <taxon>Trichuridae</taxon>
        <taxon>Trichuris</taxon>
    </lineage>
</organism>
<dbReference type="AlphaFoldDB" id="A0A085NH88"/>
<proteinExistence type="predicted"/>
<feature type="non-terminal residue" evidence="2">
    <location>
        <position position="288"/>
    </location>
</feature>
<feature type="coiled-coil region" evidence="1">
    <location>
        <begin position="195"/>
        <end position="256"/>
    </location>
</feature>
<gene>
    <name evidence="2" type="ORF">M514_19075</name>
</gene>
<name>A0A085NH88_9BILA</name>
<reference evidence="2" key="1">
    <citation type="journal article" date="2014" name="Nat. Genet.">
        <title>Genome and transcriptome of the porcine whipworm Trichuris suis.</title>
        <authorList>
            <person name="Jex A.R."/>
            <person name="Nejsum P."/>
            <person name="Schwarz E.M."/>
            <person name="Hu L."/>
            <person name="Young N.D."/>
            <person name="Hall R.S."/>
            <person name="Korhonen P.K."/>
            <person name="Liao S."/>
            <person name="Thamsborg S."/>
            <person name="Xia J."/>
            <person name="Xu P."/>
            <person name="Wang S."/>
            <person name="Scheerlinck J.P."/>
            <person name="Hofmann A."/>
            <person name="Sternberg P.W."/>
            <person name="Wang J."/>
            <person name="Gasser R.B."/>
        </authorList>
    </citation>
    <scope>NUCLEOTIDE SEQUENCE [LARGE SCALE GENOMIC DNA]</scope>
    <source>
        <strain evidence="2">DCEP-RM93F</strain>
    </source>
</reference>
<dbReference type="Proteomes" id="UP000030758">
    <property type="component" value="Unassembled WGS sequence"/>
</dbReference>
<dbReference type="EMBL" id="KL367501">
    <property type="protein sequence ID" value="KFD68834.1"/>
    <property type="molecule type" value="Genomic_DNA"/>
</dbReference>
<sequence>MPRCLPKGRELERRGNDTRLPSKQENVATNVERKHILLLQHLLKNAAVSLQNSCSMEDKLSLQQLFCDVGSNAQKKQGSFEFTNIPPKILDALKEAVMEQLSELEESITKLVSVLYPDFASRSVANGDKNSALDFVINYLRNGYHVKSDQLYVEQLRELLLQFDTVSRRREESSSGSCRVDAYIVSLSAESLFLRKEAEFTLAEAEAKKRSLYESDVCEAAMAILQKELDELEKQAADLEKQVADKKRQVKIYKLLAQQPSYQQLFTQYKLLKEELELYKFVIENVPD</sequence>